<organism evidence="13 14">
    <name type="scientific">Heterocephalus glaber</name>
    <name type="common">Naked mole rat</name>
    <dbReference type="NCBI Taxonomy" id="10181"/>
    <lineage>
        <taxon>Eukaryota</taxon>
        <taxon>Metazoa</taxon>
        <taxon>Chordata</taxon>
        <taxon>Craniata</taxon>
        <taxon>Vertebrata</taxon>
        <taxon>Euteleostomi</taxon>
        <taxon>Mammalia</taxon>
        <taxon>Eutheria</taxon>
        <taxon>Euarchontoglires</taxon>
        <taxon>Glires</taxon>
        <taxon>Rodentia</taxon>
        <taxon>Hystricomorpha</taxon>
        <taxon>Bathyergidae</taxon>
        <taxon>Heterocephalus</taxon>
    </lineage>
</organism>
<dbReference type="RefSeq" id="XP_004847092.1">
    <property type="nucleotide sequence ID" value="XM_004847035.3"/>
</dbReference>
<evidence type="ECO:0000256" key="8">
    <source>
        <dbReference type="ARBA" id="ARBA00023054"/>
    </source>
</evidence>
<feature type="compositionally biased region" description="Basic and acidic residues" evidence="12">
    <location>
        <begin position="667"/>
        <end position="691"/>
    </location>
</feature>
<evidence type="ECO:0000256" key="4">
    <source>
        <dbReference type="ARBA" id="ARBA00016468"/>
    </source>
</evidence>
<feature type="coiled-coil region" evidence="11">
    <location>
        <begin position="349"/>
        <end position="425"/>
    </location>
</feature>
<keyword evidence="8 11" id="KW-0175">Coiled coil</keyword>
<evidence type="ECO:0000256" key="2">
    <source>
        <dbReference type="ARBA" id="ARBA00004123"/>
    </source>
</evidence>
<dbReference type="Pfam" id="PF07111">
    <property type="entry name" value="HCR"/>
    <property type="match status" value="2"/>
</dbReference>
<evidence type="ECO:0000256" key="10">
    <source>
        <dbReference type="ARBA" id="ARBA00031932"/>
    </source>
</evidence>
<protein>
    <recommendedName>
        <fullName evidence="4">Coiled-coil alpha-helical rod protein 1</fullName>
    </recommendedName>
    <alternativeName>
        <fullName evidence="10">Alpha-helical coiled-coil rod protein</fullName>
    </alternativeName>
</protein>
<evidence type="ECO:0000256" key="7">
    <source>
        <dbReference type="ARBA" id="ARBA00022782"/>
    </source>
</evidence>
<gene>
    <name evidence="14" type="primary">Cchcr1</name>
</gene>
<evidence type="ECO:0000256" key="9">
    <source>
        <dbReference type="ARBA" id="ARBA00023242"/>
    </source>
</evidence>
<dbReference type="GO" id="GO:0006611">
    <property type="term" value="P:protein export from nucleus"/>
    <property type="evidence" value="ECO:0007669"/>
    <property type="project" value="TreeGrafter"/>
</dbReference>
<name>A0AAX6PA49_HETGA</name>
<feature type="coiled-coil region" evidence="11">
    <location>
        <begin position="497"/>
        <end position="524"/>
    </location>
</feature>
<dbReference type="GeneID" id="101723697"/>
<evidence type="ECO:0000256" key="6">
    <source>
        <dbReference type="ARBA" id="ARBA00022490"/>
    </source>
</evidence>
<keyword evidence="13" id="KW-1185">Reference proteome</keyword>
<evidence type="ECO:0000313" key="14">
    <source>
        <dbReference type="RefSeq" id="XP_004847092.1"/>
    </source>
</evidence>
<comment type="function">
    <text evidence="1">May be a regulator of keratinocyte proliferation or differentiation.</text>
</comment>
<dbReference type="GO" id="GO:0005634">
    <property type="term" value="C:nucleus"/>
    <property type="evidence" value="ECO:0007669"/>
    <property type="project" value="UniProtKB-SubCell"/>
</dbReference>
<dbReference type="AlphaFoldDB" id="A0AAX6PA49"/>
<dbReference type="KEGG" id="hgl:101723697"/>
<evidence type="ECO:0000256" key="1">
    <source>
        <dbReference type="ARBA" id="ARBA00003936"/>
    </source>
</evidence>
<proteinExistence type="predicted"/>
<keyword evidence="6" id="KW-0963">Cytoplasm</keyword>
<keyword evidence="7" id="KW-0221">Differentiation</keyword>
<dbReference type="GO" id="GO:0005814">
    <property type="term" value="C:centriole"/>
    <property type="evidence" value="ECO:0007669"/>
    <property type="project" value="TreeGrafter"/>
</dbReference>
<feature type="region of interest" description="Disordered" evidence="12">
    <location>
        <begin position="1"/>
        <end position="68"/>
    </location>
</feature>
<feature type="region of interest" description="Disordered" evidence="12">
    <location>
        <begin position="657"/>
        <end position="691"/>
    </location>
</feature>
<feature type="coiled-coil region" evidence="11">
    <location>
        <begin position="81"/>
        <end position="246"/>
    </location>
</feature>
<evidence type="ECO:0000256" key="5">
    <source>
        <dbReference type="ARBA" id="ARBA00022473"/>
    </source>
</evidence>
<dbReference type="Proteomes" id="UP000694906">
    <property type="component" value="Unplaced"/>
</dbReference>
<keyword evidence="5" id="KW-0217">Developmental protein</keyword>
<sequence length="801" mass="89150">MLPPSGLSGLVPPSHFQARPFPAQSRAAPPWVSDIPPSQPRAHQDVSERHQRPPVTAWEQGVSGAGHGPCRRGRSLELAGSQALSEQAELISRQLQELRRLEEEVRGLRETSLKQKMRLEAQAVELEALARAEKASQVEAEGLRAALAGAEVVRKNLEEGTQRELEEVQRLHQEQLSSLMQAHQEALASLTSKTEGLEKSLRSLEARRAGEAKELAEALNEAELLRKQLSKTQEDLEAQVVLVENLRKYVGEQVPPEAGSQAWEPERQELLDTVQRLQEDRAGLHTTAELLQVRVQSLVCVLALQEEELTRKLPPSDSLEPECVRKHQSLLSRWREKVFALLVQLRSQELEHRDSVKALQGQVAELQEQLIAQSQERAILQRSLQDRAAEVEVERMGTQVLQQELSRAQEARQRQQQQTARAEEQLKLVAGAVCSCQIALQSTTAKLEQAVARLPSLGNRLSYAVRKVHTIQGLMARKLALAELHLESCPPLAPPADTEVRLELQQLREERNRLDAELQLSARLIQQEVGRAREQGRPGGAASGRGEPGKAERAPLLRPGEEERQQLSKVAQQLEQELQRAQEALAGVGLQLEAARQGQQESTEEAASLRQELAQQQETYARALQEKVAEVETGLREQLSDAERRLNEARREQAKAVVSLRQTQRKAAGEKERNQELRRLQEEARKEEGQRLSRRLQELERDKNLMLVTLQQEGLLSHYKQQRLLAVLPSLLDEGRPAESSSRPPGSAAPVLPAAAPSTRKSGRGSLSLLLDSLQGLSEAIAEEEAVCQGDSQRCPAPVHG</sequence>
<evidence type="ECO:0000313" key="13">
    <source>
        <dbReference type="Proteomes" id="UP000694906"/>
    </source>
</evidence>
<feature type="compositionally biased region" description="Basic and acidic residues" evidence="12">
    <location>
        <begin position="547"/>
        <end position="565"/>
    </location>
</feature>
<feature type="region of interest" description="Disordered" evidence="12">
    <location>
        <begin position="735"/>
        <end position="764"/>
    </location>
</feature>
<evidence type="ECO:0000256" key="12">
    <source>
        <dbReference type="SAM" id="MobiDB-lite"/>
    </source>
</evidence>
<feature type="compositionally biased region" description="Basic and acidic residues" evidence="12">
    <location>
        <begin position="42"/>
        <end position="51"/>
    </location>
</feature>
<dbReference type="PANTHER" id="PTHR46822">
    <property type="entry name" value="COILED-COIL ALPHA-HELICAL ROD PROTEIN 1"/>
    <property type="match status" value="1"/>
</dbReference>
<accession>A0AAX6PA49</accession>
<reference evidence="14" key="1">
    <citation type="submission" date="2025-08" db="UniProtKB">
        <authorList>
            <consortium name="RefSeq"/>
        </authorList>
    </citation>
    <scope>IDENTIFICATION</scope>
</reference>
<keyword evidence="9" id="KW-0539">Nucleus</keyword>
<dbReference type="GO" id="GO:0030154">
    <property type="term" value="P:cell differentiation"/>
    <property type="evidence" value="ECO:0007669"/>
    <property type="project" value="UniProtKB-KW"/>
</dbReference>
<feature type="compositionally biased region" description="Low complexity" evidence="12">
    <location>
        <begin position="1"/>
        <end position="14"/>
    </location>
</feature>
<evidence type="ECO:0000256" key="3">
    <source>
        <dbReference type="ARBA" id="ARBA00004496"/>
    </source>
</evidence>
<feature type="region of interest" description="Disordered" evidence="12">
    <location>
        <begin position="529"/>
        <end position="565"/>
    </location>
</feature>
<evidence type="ECO:0000256" key="11">
    <source>
        <dbReference type="SAM" id="Coils"/>
    </source>
</evidence>
<dbReference type="PANTHER" id="PTHR46822:SF1">
    <property type="entry name" value="COILED-COIL ALPHA-HELICAL ROD PROTEIN 1"/>
    <property type="match status" value="1"/>
</dbReference>
<dbReference type="InterPro" id="IPR009800">
    <property type="entry name" value="HCR"/>
</dbReference>
<comment type="subcellular location">
    <subcellularLocation>
        <location evidence="3">Cytoplasm</location>
    </subcellularLocation>
    <subcellularLocation>
        <location evidence="2">Nucleus</location>
    </subcellularLocation>
</comment>
<feature type="compositionally biased region" description="Low complexity" evidence="12">
    <location>
        <begin position="744"/>
        <end position="757"/>
    </location>
</feature>
<dbReference type="CTD" id="54535"/>
<dbReference type="GO" id="GO:0005737">
    <property type="term" value="C:cytoplasm"/>
    <property type="evidence" value="ECO:0007669"/>
    <property type="project" value="UniProtKB-SubCell"/>
</dbReference>